<evidence type="ECO:0000256" key="9">
    <source>
        <dbReference type="SAM" id="Phobius"/>
    </source>
</evidence>
<feature type="modified residue" description="4-aspartylphosphate" evidence="8">
    <location>
        <position position="1194"/>
    </location>
</feature>
<keyword evidence="7" id="KW-0902">Two-component regulatory system</keyword>
<dbReference type="CDD" id="cd00130">
    <property type="entry name" value="PAS"/>
    <property type="match status" value="1"/>
</dbReference>
<dbReference type="InterPro" id="IPR035965">
    <property type="entry name" value="PAS-like_dom_sf"/>
</dbReference>
<dbReference type="SMART" id="SM00304">
    <property type="entry name" value="HAMP"/>
    <property type="match status" value="2"/>
</dbReference>
<feature type="transmembrane region" description="Helical" evidence="9">
    <location>
        <begin position="302"/>
        <end position="322"/>
    </location>
</feature>
<dbReference type="SUPFAM" id="SSF55874">
    <property type="entry name" value="ATPase domain of HSP90 chaperone/DNA topoisomerase II/histidine kinase"/>
    <property type="match status" value="1"/>
</dbReference>
<dbReference type="PROSITE" id="PS50113">
    <property type="entry name" value="PAC"/>
    <property type="match status" value="1"/>
</dbReference>
<dbReference type="PRINTS" id="PR00344">
    <property type="entry name" value="BCTRLSENSOR"/>
</dbReference>
<protein>
    <recommendedName>
        <fullName evidence="3">histidine kinase</fullName>
        <ecNumber evidence="3">2.7.13.3</ecNumber>
    </recommendedName>
</protein>
<dbReference type="Gene3D" id="3.40.50.2300">
    <property type="match status" value="2"/>
</dbReference>
<evidence type="ECO:0000256" key="1">
    <source>
        <dbReference type="ARBA" id="ARBA00000085"/>
    </source>
</evidence>
<dbReference type="InterPro" id="IPR000014">
    <property type="entry name" value="PAS"/>
</dbReference>
<evidence type="ECO:0000259" key="10">
    <source>
        <dbReference type="PROSITE" id="PS50109"/>
    </source>
</evidence>
<dbReference type="CDD" id="cd16922">
    <property type="entry name" value="HATPase_EvgS-ArcB-TorS-like"/>
    <property type="match status" value="1"/>
</dbReference>
<dbReference type="Pfam" id="PF13185">
    <property type="entry name" value="GAF_2"/>
    <property type="match status" value="1"/>
</dbReference>
<dbReference type="CDD" id="cd00082">
    <property type="entry name" value="HisKA"/>
    <property type="match status" value="1"/>
</dbReference>
<dbReference type="SMART" id="SM00388">
    <property type="entry name" value="HisKA"/>
    <property type="match status" value="1"/>
</dbReference>
<evidence type="ECO:0000259" key="11">
    <source>
        <dbReference type="PROSITE" id="PS50110"/>
    </source>
</evidence>
<dbReference type="Pfam" id="PF00512">
    <property type="entry name" value="HisKA"/>
    <property type="match status" value="1"/>
</dbReference>
<evidence type="ECO:0000256" key="8">
    <source>
        <dbReference type="PROSITE-ProRule" id="PRU00169"/>
    </source>
</evidence>
<keyword evidence="9" id="KW-0812">Transmembrane</keyword>
<dbReference type="InterPro" id="IPR011006">
    <property type="entry name" value="CheY-like_superfamily"/>
</dbReference>
<dbReference type="PROSITE" id="PS50112">
    <property type="entry name" value="PAS"/>
    <property type="match status" value="1"/>
</dbReference>
<dbReference type="InterPro" id="IPR036890">
    <property type="entry name" value="HATPase_C_sf"/>
</dbReference>
<dbReference type="Pfam" id="PF00672">
    <property type="entry name" value="HAMP"/>
    <property type="match status" value="1"/>
</dbReference>
<dbReference type="InterPro" id="IPR000700">
    <property type="entry name" value="PAS-assoc_C"/>
</dbReference>
<dbReference type="Pfam" id="PF13426">
    <property type="entry name" value="PAS_9"/>
    <property type="match status" value="1"/>
</dbReference>
<dbReference type="EMBL" id="MAAO01000006">
    <property type="protein sequence ID" value="OUR96921.1"/>
    <property type="molecule type" value="Genomic_DNA"/>
</dbReference>
<dbReference type="InterPro" id="IPR003661">
    <property type="entry name" value="HisK_dim/P_dom"/>
</dbReference>
<feature type="domain" description="HAMP" evidence="14">
    <location>
        <begin position="404"/>
        <end position="454"/>
    </location>
</feature>
<evidence type="ECO:0000259" key="12">
    <source>
        <dbReference type="PROSITE" id="PS50112"/>
    </source>
</evidence>
<dbReference type="InterPro" id="IPR029016">
    <property type="entry name" value="GAF-like_dom_sf"/>
</dbReference>
<dbReference type="InterPro" id="IPR003018">
    <property type="entry name" value="GAF"/>
</dbReference>
<dbReference type="Proteomes" id="UP000196531">
    <property type="component" value="Unassembled WGS sequence"/>
</dbReference>
<dbReference type="InterPro" id="IPR003660">
    <property type="entry name" value="HAMP_dom"/>
</dbReference>
<dbReference type="GO" id="GO:0000155">
    <property type="term" value="F:phosphorelay sensor kinase activity"/>
    <property type="evidence" value="ECO:0007669"/>
    <property type="project" value="InterPro"/>
</dbReference>
<evidence type="ECO:0000313" key="15">
    <source>
        <dbReference type="EMBL" id="OUR96921.1"/>
    </source>
</evidence>
<keyword evidence="9" id="KW-0472">Membrane</keyword>
<dbReference type="InterPro" id="IPR036097">
    <property type="entry name" value="HisK_dim/P_sf"/>
</dbReference>
<feature type="domain" description="HAMP" evidence="14">
    <location>
        <begin position="324"/>
        <end position="376"/>
    </location>
</feature>
<dbReference type="EC" id="2.7.13.3" evidence="3"/>
<evidence type="ECO:0000259" key="14">
    <source>
        <dbReference type="PROSITE" id="PS50885"/>
    </source>
</evidence>
<gene>
    <name evidence="15" type="ORF">A9Q84_11335</name>
</gene>
<feature type="domain" description="Histidine kinase" evidence="10">
    <location>
        <begin position="774"/>
        <end position="997"/>
    </location>
</feature>
<dbReference type="Gene3D" id="1.10.287.130">
    <property type="match status" value="1"/>
</dbReference>
<dbReference type="Pfam" id="PF00072">
    <property type="entry name" value="Response_reg"/>
    <property type="match status" value="2"/>
</dbReference>
<keyword evidence="5" id="KW-0808">Transferase</keyword>
<dbReference type="PANTHER" id="PTHR45339">
    <property type="entry name" value="HYBRID SIGNAL TRANSDUCTION HISTIDINE KINASE J"/>
    <property type="match status" value="1"/>
</dbReference>
<dbReference type="SUPFAM" id="SSF55781">
    <property type="entry name" value="GAF domain-like"/>
    <property type="match status" value="1"/>
</dbReference>
<comment type="subcellular location">
    <subcellularLocation>
        <location evidence="2">Membrane</location>
    </subcellularLocation>
</comment>
<feature type="modified residue" description="4-aspartylphosphate" evidence="8">
    <location>
        <position position="1074"/>
    </location>
</feature>
<name>A0A1Y5FBU2_9BACT</name>
<sequence>MNLSLIKKVRILSGLIIVIIALNFIFSQKNNYRVQSDIASVTNIGIPLEQDILEMEINLGDSSRAVLGYLRTQDQNFVARFNKEEENFERNYELLLEKSKGLHSDRVSLLVETVFTKYLEFKTIGDDLIKLEDNQISNIAILKADVTEIDNILNNDLKPILSKINSKELIMALEMEIRIDKLFTNAELYLIEHDAKLKKEVTRTESEFSFWYNKLSVSINSSKHPEDISLFVDKINSNFLDAVKLVDKMILLEDKKIALLTILKHDQEEIDGIIDNKLQPFILKNLQDLNLDASHSSELNSLLTYLTTAFLLFFIVLFIFTVQKSILDRLLEIRDVMDVTLLGDYTKRSNDKGNDEIGDLSKTLNTLLDTLNYVTLQADKISQGDYRGKVIPKSEADTLGLSLQKMIKSLRKVSLAADKVSKGDTSVLLIEQSEEDILAKSFNKMTKTLNDASRENTKAFTLARWRESYSIATQGNLSLTDYSSILLEFLAEKMNAVIGVFYVPNGEKLSSIASIGISDKEHQLCELSLGEGLLGQAAKERKTKIFTNLPVDYLTIISATGKHNPSSVVIVPLVLNNDLLGIFELGALEIYSEVDLDCLLQLVDMIAVHTNAAKNREYTNNLLLETQQKSQLLKSQDHALNVHALVSITDVNGKITYVNEKFCEISKYTEEELLGKDHRILNSSFHPKSFIKNLWDTIIQGNVWQDEICNRGKYGDTFWVDSTIVGYKDLSGEITQFVAISNDVTEKKLADENIRRAIDEANKANKSKSEFLANMSHELRTPMNAVLGYTQLLKKTFKKKEELSEYIVDLDEIEYSGKHLLSLINDVLDISKIEAGKMETNIEEFEVVSELESIANIVQPLATKGHNKFEYFIDSELDHMNSDVTKLKQIILNFLSNAFKFTKDGKIILNAKKVNFQEGQALFVEVIDTGIGMSKDHLDKIFDSFTQADSSMTRKYGGTGLGLSISKKFVEMLGGVIEAKSVEGVGSTFSMTVPLNLESAILNWEERQPERTKVPFTKILGNELTILIIDDQERMHDITRKSFQDFEYRFLSAYDGETGIAMAREQHPDIILLDIEFPGISGWDILNILKNDEQLADIPVIMATVSGDKNTAFSLGASGFLQKPIEHEVLAKVLAKYGCETPPCLALVVEDEKINQDLMCRILKKEGWAVDVADNGLVALEMMKKKTPEIIFLDLMMPEMDGFSFLDEIKKHAEWANIPIIVVTAKELSKEEKHKLDHGVRTYLQKGEYSIDELEEELIRVANFCRINKNAA</sequence>
<dbReference type="Gene3D" id="6.10.340.10">
    <property type="match status" value="1"/>
</dbReference>
<accession>A0A1Y5FBU2</accession>
<keyword evidence="4 8" id="KW-0597">Phosphoprotein</keyword>
<dbReference type="PROSITE" id="PS50109">
    <property type="entry name" value="HIS_KIN"/>
    <property type="match status" value="1"/>
</dbReference>
<dbReference type="SMART" id="SM00091">
    <property type="entry name" value="PAS"/>
    <property type="match status" value="1"/>
</dbReference>
<dbReference type="SUPFAM" id="SSF52172">
    <property type="entry name" value="CheY-like"/>
    <property type="match status" value="2"/>
</dbReference>
<keyword evidence="9" id="KW-1133">Transmembrane helix</keyword>
<dbReference type="SMART" id="SM00387">
    <property type="entry name" value="HATPase_c"/>
    <property type="match status" value="1"/>
</dbReference>
<feature type="domain" description="Response regulatory" evidence="11">
    <location>
        <begin position="1025"/>
        <end position="1138"/>
    </location>
</feature>
<dbReference type="CDD" id="cd06225">
    <property type="entry name" value="HAMP"/>
    <property type="match status" value="2"/>
</dbReference>
<dbReference type="PROSITE" id="PS50885">
    <property type="entry name" value="HAMP"/>
    <property type="match status" value="2"/>
</dbReference>
<dbReference type="SMART" id="SM00086">
    <property type="entry name" value="PAC"/>
    <property type="match status" value="1"/>
</dbReference>
<organism evidence="15 16">
    <name type="scientific">Halobacteriovorax marinus</name>
    <dbReference type="NCBI Taxonomy" id="97084"/>
    <lineage>
        <taxon>Bacteria</taxon>
        <taxon>Pseudomonadati</taxon>
        <taxon>Bdellovibrionota</taxon>
        <taxon>Bacteriovoracia</taxon>
        <taxon>Bacteriovoracales</taxon>
        <taxon>Halobacteriovoraceae</taxon>
        <taxon>Halobacteriovorax</taxon>
    </lineage>
</organism>
<evidence type="ECO:0000313" key="16">
    <source>
        <dbReference type="Proteomes" id="UP000196531"/>
    </source>
</evidence>
<dbReference type="GO" id="GO:0016020">
    <property type="term" value="C:membrane"/>
    <property type="evidence" value="ECO:0007669"/>
    <property type="project" value="UniProtKB-SubCell"/>
</dbReference>
<evidence type="ECO:0000256" key="2">
    <source>
        <dbReference type="ARBA" id="ARBA00004370"/>
    </source>
</evidence>
<evidence type="ECO:0000256" key="7">
    <source>
        <dbReference type="ARBA" id="ARBA00023012"/>
    </source>
</evidence>
<dbReference type="InterPro" id="IPR004358">
    <property type="entry name" value="Sig_transdc_His_kin-like_C"/>
</dbReference>
<dbReference type="SUPFAM" id="SSF55785">
    <property type="entry name" value="PYP-like sensor domain (PAS domain)"/>
    <property type="match status" value="1"/>
</dbReference>
<comment type="catalytic activity">
    <reaction evidence="1">
        <text>ATP + protein L-histidine = ADP + protein N-phospho-L-histidine.</text>
        <dbReference type="EC" id="2.7.13.3"/>
    </reaction>
</comment>
<keyword evidence="6" id="KW-0418">Kinase</keyword>
<evidence type="ECO:0000256" key="3">
    <source>
        <dbReference type="ARBA" id="ARBA00012438"/>
    </source>
</evidence>
<dbReference type="Pfam" id="PF02518">
    <property type="entry name" value="HATPase_c"/>
    <property type="match status" value="1"/>
</dbReference>
<dbReference type="InterPro" id="IPR003594">
    <property type="entry name" value="HATPase_dom"/>
</dbReference>
<dbReference type="CDD" id="cd17546">
    <property type="entry name" value="REC_hyHK_CKI1_RcsC-like"/>
    <property type="match status" value="1"/>
</dbReference>
<feature type="domain" description="PAC" evidence="13">
    <location>
        <begin position="702"/>
        <end position="756"/>
    </location>
</feature>
<dbReference type="Gene3D" id="3.30.450.40">
    <property type="match status" value="1"/>
</dbReference>
<dbReference type="PANTHER" id="PTHR45339:SF1">
    <property type="entry name" value="HYBRID SIGNAL TRANSDUCTION HISTIDINE KINASE J"/>
    <property type="match status" value="1"/>
</dbReference>
<evidence type="ECO:0000256" key="6">
    <source>
        <dbReference type="ARBA" id="ARBA00022777"/>
    </source>
</evidence>
<evidence type="ECO:0000259" key="13">
    <source>
        <dbReference type="PROSITE" id="PS50113"/>
    </source>
</evidence>
<comment type="caution">
    <text evidence="15">The sequence shown here is derived from an EMBL/GenBank/DDBJ whole genome shotgun (WGS) entry which is preliminary data.</text>
</comment>
<dbReference type="SMART" id="SM00448">
    <property type="entry name" value="REC"/>
    <property type="match status" value="2"/>
</dbReference>
<dbReference type="Gene3D" id="3.30.565.10">
    <property type="entry name" value="Histidine kinase-like ATPase, C-terminal domain"/>
    <property type="match status" value="1"/>
</dbReference>
<proteinExistence type="predicted"/>
<dbReference type="FunFam" id="3.30.565.10:FF:000010">
    <property type="entry name" value="Sensor histidine kinase RcsC"/>
    <property type="match status" value="1"/>
</dbReference>
<reference evidence="16" key="1">
    <citation type="journal article" date="2017" name="Proc. Natl. Acad. Sci. U.S.A.">
        <title>Simulation of Deepwater Horizon oil plume reveals substrate specialization within a complex community of hydrocarbon-degraders.</title>
        <authorList>
            <person name="Hu P."/>
            <person name="Dubinsky E.A."/>
            <person name="Probst A.J."/>
            <person name="Wang J."/>
            <person name="Sieber C.M.K."/>
            <person name="Tom L.M."/>
            <person name="Gardinali P."/>
            <person name="Banfield J.F."/>
            <person name="Atlas R.M."/>
            <person name="Andersen G.L."/>
        </authorList>
    </citation>
    <scope>NUCLEOTIDE SEQUENCE [LARGE SCALE GENOMIC DNA]</scope>
</reference>
<dbReference type="PROSITE" id="PS50110">
    <property type="entry name" value="RESPONSE_REGULATORY"/>
    <property type="match status" value="2"/>
</dbReference>
<dbReference type="InterPro" id="IPR001610">
    <property type="entry name" value="PAC"/>
</dbReference>
<feature type="domain" description="Response regulatory" evidence="11">
    <location>
        <begin position="1145"/>
        <end position="1261"/>
    </location>
</feature>
<dbReference type="AlphaFoldDB" id="A0A1Y5FBU2"/>
<dbReference type="SUPFAM" id="SSF47384">
    <property type="entry name" value="Homodimeric domain of signal transducing histidine kinase"/>
    <property type="match status" value="1"/>
</dbReference>
<feature type="domain" description="PAS" evidence="12">
    <location>
        <begin position="646"/>
        <end position="689"/>
    </location>
</feature>
<evidence type="ECO:0000256" key="4">
    <source>
        <dbReference type="ARBA" id="ARBA00022553"/>
    </source>
</evidence>
<dbReference type="NCBIfam" id="TIGR00229">
    <property type="entry name" value="sensory_box"/>
    <property type="match status" value="1"/>
</dbReference>
<dbReference type="InterPro" id="IPR001789">
    <property type="entry name" value="Sig_transdc_resp-reg_receiver"/>
</dbReference>
<dbReference type="Gene3D" id="3.30.450.20">
    <property type="entry name" value="PAS domain"/>
    <property type="match status" value="1"/>
</dbReference>
<evidence type="ECO:0000256" key="5">
    <source>
        <dbReference type="ARBA" id="ARBA00022679"/>
    </source>
</evidence>
<dbReference type="InterPro" id="IPR005467">
    <property type="entry name" value="His_kinase_dom"/>
</dbReference>